<protein>
    <recommendedName>
        <fullName evidence="6">Late embryogenesis abundant protein LEA-2 subgroup domain-containing protein</fullName>
    </recommendedName>
</protein>
<feature type="transmembrane region" description="Helical" evidence="5">
    <location>
        <begin position="55"/>
        <end position="79"/>
    </location>
</feature>
<dbReference type="InterPro" id="IPR004864">
    <property type="entry name" value="LEA_2"/>
</dbReference>
<proteinExistence type="predicted"/>
<feature type="domain" description="Late embryogenesis abundant protein LEA-2 subgroup" evidence="6">
    <location>
        <begin position="111"/>
        <end position="205"/>
    </location>
</feature>
<evidence type="ECO:0000256" key="1">
    <source>
        <dbReference type="ARBA" id="ARBA00004167"/>
    </source>
</evidence>
<dbReference type="PANTHER" id="PTHR31234:SF72">
    <property type="entry name" value="NDR1_HIN1-LIKE PROTEIN 6"/>
    <property type="match status" value="1"/>
</dbReference>
<dbReference type="EMBL" id="CAEKKB010000003">
    <property type="protein sequence ID" value="CAB4304885.1"/>
    <property type="molecule type" value="Genomic_DNA"/>
</dbReference>
<evidence type="ECO:0000256" key="3">
    <source>
        <dbReference type="ARBA" id="ARBA00022989"/>
    </source>
</evidence>
<evidence type="ECO:0000313" key="10">
    <source>
        <dbReference type="Proteomes" id="UP000507245"/>
    </source>
</evidence>
<sequence length="249" mass="27693">MHSGPNHPPPPPYVMLQDQGAPGHYPGPHGRNPPRFNGQYRPNGRRKNTCLRCYCCFYCCFFITLVVIIAAVVISFIIINPRVPEYKINDFSVKAFNLTPDFNLNAHFVITVKAENPNKQISIIYGKGSSVTLLYSGKKLCSGNVPDFTQPTKNTTMINVDLKGDLKGSDFGGSLGESLMEKMKSDRIPLTVAVRVPLNAAMGNMHVLRDPMGIYVNCSMVVNNLSQPDKKVGISDTKYDVDFSYKFKH</sequence>
<dbReference type="Proteomes" id="UP000507245">
    <property type="component" value="Unassembled WGS sequence"/>
</dbReference>
<evidence type="ECO:0000313" key="7">
    <source>
        <dbReference type="EMBL" id="CAB4274412.1"/>
    </source>
</evidence>
<dbReference type="Pfam" id="PF03168">
    <property type="entry name" value="LEA_2"/>
    <property type="match status" value="1"/>
</dbReference>
<evidence type="ECO:0000259" key="6">
    <source>
        <dbReference type="Pfam" id="PF03168"/>
    </source>
</evidence>
<organism evidence="7 9">
    <name type="scientific">Prunus armeniaca</name>
    <name type="common">Apricot</name>
    <name type="synonym">Armeniaca vulgaris</name>
    <dbReference type="NCBI Taxonomy" id="36596"/>
    <lineage>
        <taxon>Eukaryota</taxon>
        <taxon>Viridiplantae</taxon>
        <taxon>Streptophyta</taxon>
        <taxon>Embryophyta</taxon>
        <taxon>Tracheophyta</taxon>
        <taxon>Spermatophyta</taxon>
        <taxon>Magnoliopsida</taxon>
        <taxon>eudicotyledons</taxon>
        <taxon>Gunneridae</taxon>
        <taxon>Pentapetalae</taxon>
        <taxon>rosids</taxon>
        <taxon>fabids</taxon>
        <taxon>Rosales</taxon>
        <taxon>Rosaceae</taxon>
        <taxon>Amygdaloideae</taxon>
        <taxon>Amygdaleae</taxon>
        <taxon>Prunus</taxon>
    </lineage>
</organism>
<dbReference type="Proteomes" id="UP000507222">
    <property type="component" value="Unassembled WGS sequence"/>
</dbReference>
<dbReference type="SUPFAM" id="SSF117070">
    <property type="entry name" value="LEA14-like"/>
    <property type="match status" value="1"/>
</dbReference>
<dbReference type="Gene3D" id="2.60.40.1820">
    <property type="match status" value="1"/>
</dbReference>
<gene>
    <name evidence="7" type="ORF">CURHAP_LOCUS22907</name>
    <name evidence="8" type="ORF">ORAREDHAP_LOCUS22666</name>
</gene>
<dbReference type="GO" id="GO:0005886">
    <property type="term" value="C:plasma membrane"/>
    <property type="evidence" value="ECO:0007669"/>
    <property type="project" value="TreeGrafter"/>
</dbReference>
<evidence type="ECO:0000256" key="2">
    <source>
        <dbReference type="ARBA" id="ARBA00022692"/>
    </source>
</evidence>
<dbReference type="AlphaFoldDB" id="A0A6J5UET5"/>
<evidence type="ECO:0000256" key="4">
    <source>
        <dbReference type="ARBA" id="ARBA00023136"/>
    </source>
</evidence>
<keyword evidence="10" id="KW-1185">Reference proteome</keyword>
<keyword evidence="4 5" id="KW-0472">Membrane</keyword>
<keyword evidence="2 5" id="KW-0812">Transmembrane</keyword>
<accession>A0A6J5UET5</accession>
<reference evidence="7 9" key="2">
    <citation type="submission" date="2020-05" db="EMBL/GenBank/DDBJ databases">
        <authorList>
            <person name="Campoy J."/>
            <person name="Schneeberger K."/>
            <person name="Spophaly S."/>
        </authorList>
    </citation>
    <scope>NUCLEOTIDE SEQUENCE [LARGE SCALE GENOMIC DNA]</scope>
    <source>
        <strain evidence="7">PruArmRojPasFocal</strain>
    </source>
</reference>
<evidence type="ECO:0000256" key="5">
    <source>
        <dbReference type="SAM" id="Phobius"/>
    </source>
</evidence>
<name>A0A6J5UET5_PRUAR</name>
<keyword evidence="3 5" id="KW-1133">Transmembrane helix</keyword>
<dbReference type="GO" id="GO:0098542">
    <property type="term" value="P:defense response to other organism"/>
    <property type="evidence" value="ECO:0007669"/>
    <property type="project" value="InterPro"/>
</dbReference>
<dbReference type="OrthoDB" id="1154395at2759"/>
<dbReference type="InterPro" id="IPR044839">
    <property type="entry name" value="NDR1-like"/>
</dbReference>
<dbReference type="EMBL" id="CAEKDK010000003">
    <property type="protein sequence ID" value="CAB4274412.1"/>
    <property type="molecule type" value="Genomic_DNA"/>
</dbReference>
<evidence type="ECO:0000313" key="9">
    <source>
        <dbReference type="Proteomes" id="UP000507222"/>
    </source>
</evidence>
<comment type="subcellular location">
    <subcellularLocation>
        <location evidence="1">Membrane</location>
        <topology evidence="1">Single-pass membrane protein</topology>
    </subcellularLocation>
</comment>
<reference evidence="10" key="1">
    <citation type="journal article" date="2020" name="Genome Biol.">
        <title>Gamete binning: chromosome-level and haplotype-resolved genome assembly enabled by high-throughput single-cell sequencing of gamete genomes.</title>
        <authorList>
            <person name="Campoy J.A."/>
            <person name="Sun H."/>
            <person name="Goel M."/>
            <person name="Jiao W.-B."/>
            <person name="Folz-Donahue K."/>
            <person name="Wang N."/>
            <person name="Rubio M."/>
            <person name="Liu C."/>
            <person name="Kukat C."/>
            <person name="Ruiz D."/>
            <person name="Huettel B."/>
            <person name="Schneeberger K."/>
        </authorList>
    </citation>
    <scope>NUCLEOTIDE SEQUENCE [LARGE SCALE GENOMIC DNA]</scope>
    <source>
        <strain evidence="10">cv. Rojo Pasion</strain>
    </source>
</reference>
<dbReference type="PANTHER" id="PTHR31234">
    <property type="entry name" value="LATE EMBRYOGENESIS ABUNDANT (LEA) HYDROXYPROLINE-RICH GLYCOPROTEIN FAMILY"/>
    <property type="match status" value="1"/>
</dbReference>
<evidence type="ECO:0000313" key="8">
    <source>
        <dbReference type="EMBL" id="CAB4304885.1"/>
    </source>
</evidence>